<dbReference type="SMART" id="SM00028">
    <property type="entry name" value="TPR"/>
    <property type="match status" value="4"/>
</dbReference>
<name>A0A366E2N3_9NOCA</name>
<dbReference type="GO" id="GO:0000030">
    <property type="term" value="F:mannosyltransferase activity"/>
    <property type="evidence" value="ECO:0007669"/>
    <property type="project" value="TreeGrafter"/>
</dbReference>
<feature type="transmembrane region" description="Helical" evidence="2">
    <location>
        <begin position="431"/>
        <end position="449"/>
    </location>
</feature>
<feature type="transmembrane region" description="Helical" evidence="2">
    <location>
        <begin position="364"/>
        <end position="389"/>
    </location>
</feature>
<evidence type="ECO:0000313" key="4">
    <source>
        <dbReference type="Proteomes" id="UP000252586"/>
    </source>
</evidence>
<proteinExistence type="predicted"/>
<organism evidence="3 4">
    <name type="scientific">Nocardia puris</name>
    <dbReference type="NCBI Taxonomy" id="208602"/>
    <lineage>
        <taxon>Bacteria</taxon>
        <taxon>Bacillati</taxon>
        <taxon>Actinomycetota</taxon>
        <taxon>Actinomycetes</taxon>
        <taxon>Mycobacteriales</taxon>
        <taxon>Nocardiaceae</taxon>
        <taxon>Nocardia</taxon>
    </lineage>
</organism>
<dbReference type="InterPro" id="IPR019734">
    <property type="entry name" value="TPR_rpt"/>
</dbReference>
<dbReference type="Pfam" id="PF13432">
    <property type="entry name" value="TPR_16"/>
    <property type="match status" value="1"/>
</dbReference>
<comment type="caution">
    <text evidence="3">The sequence shown here is derived from an EMBL/GenBank/DDBJ whole genome shotgun (WGS) entry which is preliminary data.</text>
</comment>
<dbReference type="InterPro" id="IPR052384">
    <property type="entry name" value="TMTC_O-mannosyltransferase"/>
</dbReference>
<dbReference type="InterPro" id="IPR011990">
    <property type="entry name" value="TPR-like_helical_dom_sf"/>
</dbReference>
<dbReference type="PANTHER" id="PTHR44216:SF3">
    <property type="entry name" value="PROTEIN O-MANNOSYL-TRANSFERASE TMTC2"/>
    <property type="match status" value="1"/>
</dbReference>
<dbReference type="SUPFAM" id="SSF48452">
    <property type="entry name" value="TPR-like"/>
    <property type="match status" value="1"/>
</dbReference>
<dbReference type="RefSeq" id="WP_067512937.1">
    <property type="nucleotide sequence ID" value="NZ_QNRE01000001.1"/>
</dbReference>
<keyword evidence="2" id="KW-1133">Transmembrane helix</keyword>
<feature type="transmembrane region" description="Helical" evidence="2">
    <location>
        <begin position="325"/>
        <end position="344"/>
    </location>
</feature>
<protein>
    <submittedName>
        <fullName evidence="3">Tfp pilus assembly protein PilF</fullName>
    </submittedName>
</protein>
<dbReference type="EMBL" id="QNRE01000001">
    <property type="protein sequence ID" value="RBO96593.1"/>
    <property type="molecule type" value="Genomic_DNA"/>
</dbReference>
<feature type="transmembrane region" description="Helical" evidence="2">
    <location>
        <begin position="251"/>
        <end position="271"/>
    </location>
</feature>
<keyword evidence="2" id="KW-0812">Transmembrane</keyword>
<dbReference type="Pfam" id="PF13181">
    <property type="entry name" value="TPR_8"/>
    <property type="match status" value="1"/>
</dbReference>
<accession>A0A366E2N3</accession>
<evidence type="ECO:0000256" key="1">
    <source>
        <dbReference type="PROSITE-ProRule" id="PRU00339"/>
    </source>
</evidence>
<gene>
    <name evidence="3" type="ORF">DFR74_101608</name>
</gene>
<dbReference type="AlphaFoldDB" id="A0A366E2N3"/>
<evidence type="ECO:0000313" key="3">
    <source>
        <dbReference type="EMBL" id="RBO96593.1"/>
    </source>
</evidence>
<keyword evidence="1" id="KW-0802">TPR repeat</keyword>
<dbReference type="Proteomes" id="UP000252586">
    <property type="component" value="Unassembled WGS sequence"/>
</dbReference>
<dbReference type="GO" id="GO:0035269">
    <property type="term" value="P:protein O-linked glycosylation via mannose"/>
    <property type="evidence" value="ECO:0007669"/>
    <property type="project" value="TreeGrafter"/>
</dbReference>
<feature type="transmembrane region" description="Helical" evidence="2">
    <location>
        <begin position="221"/>
        <end position="239"/>
    </location>
</feature>
<feature type="transmembrane region" description="Helical" evidence="2">
    <location>
        <begin position="292"/>
        <end position="313"/>
    </location>
</feature>
<dbReference type="PROSITE" id="PS50005">
    <property type="entry name" value="TPR"/>
    <property type="match status" value="1"/>
</dbReference>
<sequence length="472" mass="51099">MHVETRLERARAAKKLGRLDEARRIAGEALASAPDDPALLELLADVAYRLDDTDEALRLGRQAIAADPARVDAYLTVAWASAGLGDKDEALRCAREAVRLAPHSTPVLLALALLLAVYSAQDPAISAEAKELVERAVELTPGDADVHASAADVLHQLHEREAAQAHVDAGLAEDPANENLLRIKARLEVDGFHRYRAAATLRGLLGTRPGDAEARRMLASILWRALLGLVTVLWVYVLATATLSMLLPISALRGASAVFFVLVPFAWFGVFRKLRRRLPPRYIRTRLRDRPSAVLALVTLVGVTLLAWLGGVLVRAELTTGLVRLGYWVMLFAVVAAALSHLALYRAWMRGYADEAEHDGHETYVMVGLVVVVPGGVILLAALGILRFFARQPVAFAVVMTTLCLIALTFVVEAVRALVARWGEWIGPGKILAGLLAVGALAMAGMWWGTVHLTTDHIPGVPQRYGMESSVP</sequence>
<keyword evidence="2" id="KW-0472">Membrane</keyword>
<reference evidence="3 4" key="1">
    <citation type="submission" date="2018-06" db="EMBL/GenBank/DDBJ databases">
        <title>Genomic Encyclopedia of Type Strains, Phase IV (KMG-IV): sequencing the most valuable type-strain genomes for metagenomic binning, comparative biology and taxonomic classification.</title>
        <authorList>
            <person name="Goeker M."/>
        </authorList>
    </citation>
    <scope>NUCLEOTIDE SEQUENCE [LARGE SCALE GENOMIC DNA]</scope>
    <source>
        <strain evidence="3 4">DSM 44599</strain>
    </source>
</reference>
<evidence type="ECO:0000256" key="2">
    <source>
        <dbReference type="SAM" id="Phobius"/>
    </source>
</evidence>
<dbReference type="Gene3D" id="1.25.40.10">
    <property type="entry name" value="Tetratricopeptide repeat domain"/>
    <property type="match status" value="1"/>
</dbReference>
<dbReference type="PANTHER" id="PTHR44216">
    <property type="entry name" value="PROTEIN O-MANNOSYL-TRANSFERASE TMTC2"/>
    <property type="match status" value="1"/>
</dbReference>
<keyword evidence="4" id="KW-1185">Reference proteome</keyword>
<dbReference type="STRING" id="1210090.GCA_001613185_05638"/>
<feature type="transmembrane region" description="Helical" evidence="2">
    <location>
        <begin position="395"/>
        <end position="419"/>
    </location>
</feature>
<feature type="repeat" description="TPR" evidence="1">
    <location>
        <begin position="71"/>
        <end position="104"/>
    </location>
</feature>